<dbReference type="InterPro" id="IPR014729">
    <property type="entry name" value="Rossmann-like_a/b/a_fold"/>
</dbReference>
<name>A0A927CBH2_9BACL</name>
<feature type="binding site" evidence="13">
    <location>
        <position position="211"/>
    </location>
    <ligand>
        <name>ATP</name>
        <dbReference type="ChEBI" id="CHEBI:30616"/>
    </ligand>
</feature>
<keyword evidence="7 13" id="KW-0460">Magnesium</keyword>
<protein>
    <recommendedName>
        <fullName evidence="12 13">NH(3)-dependent NAD(+) synthetase</fullName>
        <ecNumber evidence="11 13">6.3.1.5</ecNumber>
    </recommendedName>
</protein>
<keyword evidence="8 13" id="KW-0520">NAD</keyword>
<dbReference type="GO" id="GO:0004359">
    <property type="term" value="F:glutaminase activity"/>
    <property type="evidence" value="ECO:0007669"/>
    <property type="project" value="InterPro"/>
</dbReference>
<dbReference type="EC" id="6.3.1.5" evidence="11 13"/>
<evidence type="ECO:0000256" key="10">
    <source>
        <dbReference type="ARBA" id="ARBA00055966"/>
    </source>
</evidence>
<accession>A0A927CBH2</accession>
<feature type="binding site" evidence="13">
    <location>
        <position position="180"/>
    </location>
    <ligand>
        <name>deamido-NAD(+)</name>
        <dbReference type="ChEBI" id="CHEBI:58437"/>
        <note>ligand shared between two neighboring subunits</note>
    </ligand>
</feature>
<dbReference type="HAMAP" id="MF_00193">
    <property type="entry name" value="NadE_ammonia_dep"/>
    <property type="match status" value="1"/>
</dbReference>
<evidence type="ECO:0000256" key="7">
    <source>
        <dbReference type="ARBA" id="ARBA00022842"/>
    </source>
</evidence>
<dbReference type="PANTHER" id="PTHR23090">
    <property type="entry name" value="NH 3 /GLUTAMINE-DEPENDENT NAD + SYNTHETASE"/>
    <property type="match status" value="1"/>
</dbReference>
<feature type="binding site" evidence="13">
    <location>
        <position position="160"/>
    </location>
    <ligand>
        <name>ATP</name>
        <dbReference type="ChEBI" id="CHEBI:30616"/>
    </ligand>
</feature>
<dbReference type="GO" id="GO:0005524">
    <property type="term" value="F:ATP binding"/>
    <property type="evidence" value="ECO:0007669"/>
    <property type="project" value="UniProtKB-UniRule"/>
</dbReference>
<dbReference type="EMBL" id="JACXJA010000015">
    <property type="protein sequence ID" value="MBD2862840.1"/>
    <property type="molecule type" value="Genomic_DNA"/>
</dbReference>
<dbReference type="InterPro" id="IPR022926">
    <property type="entry name" value="NH(3)-dep_NAD(+)_synth"/>
</dbReference>
<evidence type="ECO:0000256" key="9">
    <source>
        <dbReference type="ARBA" id="ARBA00051206"/>
    </source>
</evidence>
<keyword evidence="3 13" id="KW-0436">Ligase</keyword>
<evidence type="ECO:0000256" key="2">
    <source>
        <dbReference type="ARBA" id="ARBA00011738"/>
    </source>
</evidence>
<evidence type="ECO:0000313" key="18">
    <source>
        <dbReference type="Proteomes" id="UP000639396"/>
    </source>
</evidence>
<keyword evidence="6 13" id="KW-0067">ATP-binding</keyword>
<gene>
    <name evidence="13 17" type="primary">nadE</name>
    <name evidence="17" type="ORF">IDH45_12685</name>
</gene>
<evidence type="ECO:0000256" key="14">
    <source>
        <dbReference type="RuleBase" id="RU003811"/>
    </source>
</evidence>
<dbReference type="GO" id="GO:0046872">
    <property type="term" value="F:metal ion binding"/>
    <property type="evidence" value="ECO:0007669"/>
    <property type="project" value="UniProtKB-KW"/>
</dbReference>
<feature type="binding site" description="in other chain" evidence="13">
    <location>
        <position position="140"/>
    </location>
    <ligand>
        <name>deamido-NAD(+)</name>
        <dbReference type="ChEBI" id="CHEBI:58437"/>
        <note>ligand shared between two neighboring subunits</note>
    </ligand>
</feature>
<dbReference type="CDD" id="cd00553">
    <property type="entry name" value="NAD_synthase"/>
    <property type="match status" value="1"/>
</dbReference>
<organism evidence="17 18">
    <name type="scientific">Paenibacillus oceani</name>
    <dbReference type="NCBI Taxonomy" id="2772510"/>
    <lineage>
        <taxon>Bacteria</taxon>
        <taxon>Bacillati</taxon>
        <taxon>Bacillota</taxon>
        <taxon>Bacilli</taxon>
        <taxon>Bacillales</taxon>
        <taxon>Paenibacillaceae</taxon>
        <taxon>Paenibacillus</taxon>
    </lineage>
</organism>
<keyword evidence="5 13" id="KW-0547">Nucleotide-binding</keyword>
<evidence type="ECO:0000256" key="15">
    <source>
        <dbReference type="RuleBase" id="RU003812"/>
    </source>
</evidence>
<evidence type="ECO:0000256" key="3">
    <source>
        <dbReference type="ARBA" id="ARBA00022598"/>
    </source>
</evidence>
<evidence type="ECO:0000259" key="16">
    <source>
        <dbReference type="Pfam" id="PF02540"/>
    </source>
</evidence>
<feature type="binding site" description="in other chain" evidence="13">
    <location>
        <position position="173"/>
    </location>
    <ligand>
        <name>deamido-NAD(+)</name>
        <dbReference type="ChEBI" id="CHEBI:58437"/>
        <note>ligand shared between two neighboring subunits</note>
    </ligand>
</feature>
<evidence type="ECO:0000256" key="1">
    <source>
        <dbReference type="ARBA" id="ARBA00005859"/>
    </source>
</evidence>
<keyword evidence="18" id="KW-1185">Reference proteome</keyword>
<dbReference type="GO" id="GO:0003952">
    <property type="term" value="F:NAD+ synthase (glutamine-hydrolyzing) activity"/>
    <property type="evidence" value="ECO:0007669"/>
    <property type="project" value="InterPro"/>
</dbReference>
<dbReference type="NCBIfam" id="TIGR00552">
    <property type="entry name" value="nadE"/>
    <property type="match status" value="1"/>
</dbReference>
<evidence type="ECO:0000256" key="5">
    <source>
        <dbReference type="ARBA" id="ARBA00022741"/>
    </source>
</evidence>
<dbReference type="NCBIfam" id="NF001979">
    <property type="entry name" value="PRK00768.1"/>
    <property type="match status" value="1"/>
</dbReference>
<comment type="catalytic activity">
    <reaction evidence="9 13 15">
        <text>deamido-NAD(+) + NH4(+) + ATP = AMP + diphosphate + NAD(+) + H(+)</text>
        <dbReference type="Rhea" id="RHEA:21188"/>
        <dbReference type="ChEBI" id="CHEBI:15378"/>
        <dbReference type="ChEBI" id="CHEBI:28938"/>
        <dbReference type="ChEBI" id="CHEBI:30616"/>
        <dbReference type="ChEBI" id="CHEBI:33019"/>
        <dbReference type="ChEBI" id="CHEBI:57540"/>
        <dbReference type="ChEBI" id="CHEBI:58437"/>
        <dbReference type="ChEBI" id="CHEBI:456215"/>
        <dbReference type="EC" id="6.3.1.5"/>
    </reaction>
</comment>
<reference evidence="17" key="1">
    <citation type="submission" date="2020-09" db="EMBL/GenBank/DDBJ databases">
        <title>A novel bacterium of genus Paenibacillus, isolated from South China Sea.</title>
        <authorList>
            <person name="Huang H."/>
            <person name="Mo K."/>
            <person name="Hu Y."/>
        </authorList>
    </citation>
    <scope>NUCLEOTIDE SEQUENCE</scope>
    <source>
        <strain evidence="17">IB182363</strain>
    </source>
</reference>
<dbReference type="PANTHER" id="PTHR23090:SF7">
    <property type="entry name" value="NH(3)-DEPENDENT NAD(+) SYNTHETASE"/>
    <property type="match status" value="1"/>
</dbReference>
<dbReference type="GO" id="GO:0005737">
    <property type="term" value="C:cytoplasm"/>
    <property type="evidence" value="ECO:0007669"/>
    <property type="project" value="InterPro"/>
</dbReference>
<evidence type="ECO:0000256" key="8">
    <source>
        <dbReference type="ARBA" id="ARBA00023027"/>
    </source>
</evidence>
<dbReference type="InterPro" id="IPR022310">
    <property type="entry name" value="NAD/GMP_synthase"/>
</dbReference>
<comment type="caution">
    <text evidence="17">The sequence shown here is derived from an EMBL/GenBank/DDBJ whole genome shotgun (WGS) entry which is preliminary data.</text>
</comment>
<evidence type="ECO:0000256" key="4">
    <source>
        <dbReference type="ARBA" id="ARBA00022723"/>
    </source>
</evidence>
<dbReference type="GO" id="GO:0008795">
    <property type="term" value="F:NAD+ synthase activity"/>
    <property type="evidence" value="ECO:0007669"/>
    <property type="project" value="UniProtKB-UniRule"/>
</dbReference>
<comment type="pathway">
    <text evidence="13">Cofactor biosynthesis; NAD(+) biosynthesis; NAD(+) from deamido-NAD(+) (ammonia route): step 1/1.</text>
</comment>
<keyword evidence="4 13" id="KW-0479">Metal-binding</keyword>
<feature type="binding site" evidence="13">
    <location>
        <position position="189"/>
    </location>
    <ligand>
        <name>ATP</name>
        <dbReference type="ChEBI" id="CHEBI:30616"/>
    </ligand>
</feature>
<comment type="caution">
    <text evidence="13">Lacks conserved residue(s) required for the propagation of feature annotation.</text>
</comment>
<dbReference type="SUPFAM" id="SSF52402">
    <property type="entry name" value="Adenine nucleotide alpha hydrolases-like"/>
    <property type="match status" value="1"/>
</dbReference>
<evidence type="ECO:0000256" key="11">
    <source>
        <dbReference type="ARBA" id="ARBA00066987"/>
    </source>
</evidence>
<sequence length="276" mass="30898">MQTFQQEIIRKLGVQPAIDSAAEIEKRVQFLIDYVKTSGKKGLVLSISGGQDSTLAGRLCQLAAERLRQESGQPYTYIAVRLPYGVQLDEDDAQAALSFINPDRVVTINIKEAVDRSMQAFQAGTGETLSDYWKGNTKARERMKVHYDLAGHYDLLVVGTDHAAEALTGFYTKFGDGGCDVTPLAGLNKRQGKQLLEHLGAPRSLIYKVPTADLLDHNPGRTDEDELGFSYDEIDDYLEGKPVSDSTRERIDTRYIRSEHKRRMPVTPDETWWNNG</sequence>
<comment type="function">
    <text evidence="10 13">Catalyzes the ATP-dependent amidation of deamido-NAD to form NAD. Uses ammonia as a nitrogen source.</text>
</comment>
<evidence type="ECO:0000256" key="12">
    <source>
        <dbReference type="ARBA" id="ARBA00070926"/>
    </source>
</evidence>
<dbReference type="Pfam" id="PF02540">
    <property type="entry name" value="NAD_synthase"/>
    <property type="match status" value="1"/>
</dbReference>
<comment type="similarity">
    <text evidence="1 13 14">Belongs to the NAD synthetase family.</text>
</comment>
<evidence type="ECO:0000256" key="6">
    <source>
        <dbReference type="ARBA" id="ARBA00022840"/>
    </source>
</evidence>
<feature type="binding site" description="in other chain" evidence="13">
    <location>
        <begin position="260"/>
        <end position="261"/>
    </location>
    <ligand>
        <name>deamido-NAD(+)</name>
        <dbReference type="ChEBI" id="CHEBI:58437"/>
        <note>ligand shared between two neighboring subunits</note>
    </ligand>
</feature>
<proteinExistence type="inferred from homology"/>
<evidence type="ECO:0000256" key="13">
    <source>
        <dbReference type="HAMAP-Rule" id="MF_00193"/>
    </source>
</evidence>
<dbReference type="FunFam" id="3.40.50.620:FF:000015">
    <property type="entry name" value="NH(3)-dependent NAD(+) synthetase"/>
    <property type="match status" value="1"/>
</dbReference>
<dbReference type="RefSeq" id="WP_190928101.1">
    <property type="nucleotide sequence ID" value="NZ_JACXJA010000015.1"/>
</dbReference>
<feature type="domain" description="NAD/GMP synthase" evidence="16">
    <location>
        <begin position="24"/>
        <end position="265"/>
    </location>
</feature>
<feature type="binding site" evidence="13">
    <location>
        <position position="165"/>
    </location>
    <ligand>
        <name>Mg(2+)</name>
        <dbReference type="ChEBI" id="CHEBI:18420"/>
    </ligand>
</feature>
<dbReference type="InterPro" id="IPR003694">
    <property type="entry name" value="NAD_synthase"/>
</dbReference>
<dbReference type="AlphaFoldDB" id="A0A927CBH2"/>
<dbReference type="Proteomes" id="UP000639396">
    <property type="component" value="Unassembled WGS sequence"/>
</dbReference>
<comment type="subunit">
    <text evidence="2 13">Homodimer.</text>
</comment>
<dbReference type="GO" id="GO:0009435">
    <property type="term" value="P:NAD+ biosynthetic process"/>
    <property type="evidence" value="ECO:0007669"/>
    <property type="project" value="UniProtKB-UniRule"/>
</dbReference>
<dbReference type="Gene3D" id="3.40.50.620">
    <property type="entry name" value="HUPs"/>
    <property type="match status" value="1"/>
</dbReference>
<evidence type="ECO:0000313" key="17">
    <source>
        <dbReference type="EMBL" id="MBD2862840.1"/>
    </source>
</evidence>
<feature type="binding site" evidence="13">
    <location>
        <position position="52"/>
    </location>
    <ligand>
        <name>Mg(2+)</name>
        <dbReference type="ChEBI" id="CHEBI:18420"/>
    </ligand>
</feature>